<sequence>MTFNAADVTECASTYTPTFMPNDEIAKIAEQLLGSCGNGAILHIGPSDLPLMQYFLASGVQVTNLGMDPAQTEYCKQRISGRFLQLEGEDLPFTDGQFITVLVTALPQQGTLAAHFVDEIIRVSSANIFLYLDHPEPSQASAFRKYCEAQFFQAGARKHAAYYRVNDYQALQKEQGKVAIPLEKIPVEAAQKYPLAALVEERDLHMDMTREPGSRSDAHIIRYVLASRYIRPGDRVLDAACGLGYGSYLLRKCSDASSVLGIDGSEYAIEYAKLNFAAQSTQLRFNEGWLPEALFDIPDNSIDLITSFETLEHVQDPKSLMAEFYRVLTPAGRIVLSVPNDWSDETGEDPNPFHFHVYTWNKILEETQQHFLVESAFGQTADQYKKNNQWAVGTRQLFQTSVDTLASDDPECEWCLLVGMKTPIEGAHVPYEETTYDQYPDNPDWHVTRFEDYDNPWLVKGMVTIGHRITNARLLNTISTQVALSATTTTPDLGAALCVSGYQIYSCGESGWSDIELFEEQCLPYLQASSSTPQQMRWQVSLCYLIAQLWQKFGETEKAVSYYLACAAFNCADYSPTLITKQIHAYLNLGLIESGRSNTQVAVGYWRQGLNCAEAALKLDWKTAYGSLDNPSDFGLYELGAIVEYATACAYALRYADNAEHKTPQWWHQLQRDRISQLRQLEKMRIEIDRLNKLLVNKDIILSEVSETAKREVNEIYSHTIEKDQALNQTGQELHRLNLLIDAKNNLLNEIGQKLSHLDNVIVEKDVRLNEVGEQIATLSSTTHQKESLLNDLGVEISRLNMLLIEKDAYLRELGSEVSRLQTTIAEKDSRLSEIGQELFSTNVAHEQKDFQLSEKGHEIDRLNRIILEKDSLLANTHQKSLEANLQLLQNDSQLTKLDMEVNRLNATISEKDDVINSLKEQLERTVVQLSEEQKSWTHAIEQEKSRFNQLSQTRLLRWRDAIAARPVSMRGIAKIIYLSGSLIMPSALRNRLRVTLRPIIQSFRANNANLAVGTAPESGYLVKQPKKIASTRPVVVHVIANFMTGGSSRLVVDIYEYLGGQYDQRIVTSFAPQPPAYIGIPVEEVRFPNDEAPFVKLFEEIRPDFIHMHYWGDCDEPWYAKSIQAAETLNIPVIQNINTPVMPYYSEAIKRYVYVSDYVRRVFGKDQSEHVTVYPGSDFAMFQSRNNRKPKEDCIGMVYRLEGDKLNAESIMPFILAVQKKPSTKVLIVGGGSLMEPFMKATEEAGVAENFEFTGYVSYDALPAIYERMKIFVAPVWKESFGQVSPFAMNMRVPVVGFDIGAIGEIVEDASLLAPPGNSEALANIIVSLLEDTPRRLKIAELHRKRAQNNFSIQAMIKGYQNIYSDIMVEKKK</sequence>
<evidence type="ECO:0000313" key="4">
    <source>
        <dbReference type="Proteomes" id="UP001154860"/>
    </source>
</evidence>
<keyword evidence="4" id="KW-1185">Reference proteome</keyword>
<dbReference type="RefSeq" id="WP_205489899.1">
    <property type="nucleotide sequence ID" value="NZ_JAFHKI010000051.1"/>
</dbReference>
<dbReference type="EMBL" id="JAFHKJ010000014">
    <property type="protein sequence ID" value="MBN2975180.1"/>
    <property type="molecule type" value="Genomic_DNA"/>
</dbReference>
<dbReference type="InterPro" id="IPR013216">
    <property type="entry name" value="Methyltransf_11"/>
</dbReference>
<keyword evidence="1" id="KW-0175">Coiled coil</keyword>
<dbReference type="GO" id="GO:0032259">
    <property type="term" value="P:methylation"/>
    <property type="evidence" value="ECO:0007669"/>
    <property type="project" value="UniProtKB-KW"/>
</dbReference>
<dbReference type="CDD" id="cd03801">
    <property type="entry name" value="GT4_PimA-like"/>
    <property type="match status" value="1"/>
</dbReference>
<keyword evidence="3" id="KW-0808">Transferase</keyword>
<gene>
    <name evidence="3" type="ORF">JWR99_03970</name>
</gene>
<accession>A0A9X0Y8W3</accession>
<evidence type="ECO:0000259" key="2">
    <source>
        <dbReference type="Pfam" id="PF08241"/>
    </source>
</evidence>
<dbReference type="PANTHER" id="PTHR12526:SF630">
    <property type="entry name" value="GLYCOSYLTRANSFERASE"/>
    <property type="match status" value="1"/>
</dbReference>
<proteinExistence type="predicted"/>
<name>A0A9X0Y8W3_9PSED</name>
<dbReference type="CDD" id="cd02440">
    <property type="entry name" value="AdoMet_MTases"/>
    <property type="match status" value="1"/>
</dbReference>
<dbReference type="Gene3D" id="3.40.50.150">
    <property type="entry name" value="Vaccinia Virus protein VP39"/>
    <property type="match status" value="2"/>
</dbReference>
<reference evidence="3 4" key="2">
    <citation type="journal article" date="2023" name="Plant Pathol.">
        <title>Dismantling and reorganizing Pseudomonas marginalis sensu#lato.</title>
        <authorList>
            <person name="Sawada H."/>
            <person name="Fujikawa T."/>
            <person name="Satou M."/>
        </authorList>
    </citation>
    <scope>NUCLEOTIDE SEQUENCE [LARGE SCALE GENOMIC DNA]</scope>
    <source>
        <strain evidence="3 4">MAFF 301381</strain>
    </source>
</reference>
<dbReference type="Gene3D" id="3.40.50.2000">
    <property type="entry name" value="Glycogen Phosphorylase B"/>
    <property type="match status" value="2"/>
</dbReference>
<dbReference type="SUPFAM" id="SSF53756">
    <property type="entry name" value="UDP-Glycosyltransferase/glycogen phosphorylase"/>
    <property type="match status" value="1"/>
</dbReference>
<keyword evidence="3" id="KW-0489">Methyltransferase</keyword>
<dbReference type="Pfam" id="PF08241">
    <property type="entry name" value="Methyltransf_11"/>
    <property type="match status" value="1"/>
</dbReference>
<dbReference type="InterPro" id="IPR029063">
    <property type="entry name" value="SAM-dependent_MTases_sf"/>
</dbReference>
<feature type="domain" description="Methyltransferase type 11" evidence="2">
    <location>
        <begin position="237"/>
        <end position="336"/>
    </location>
</feature>
<evidence type="ECO:0000313" key="3">
    <source>
        <dbReference type="EMBL" id="MBN2975180.1"/>
    </source>
</evidence>
<dbReference type="Pfam" id="PF13692">
    <property type="entry name" value="Glyco_trans_1_4"/>
    <property type="match status" value="1"/>
</dbReference>
<dbReference type="PANTHER" id="PTHR12526">
    <property type="entry name" value="GLYCOSYLTRANSFERASE"/>
    <property type="match status" value="1"/>
</dbReference>
<organism evidence="3 4">
    <name type="scientific">Pseudomonas lactucae</name>
    <dbReference type="NCBI Taxonomy" id="2813360"/>
    <lineage>
        <taxon>Bacteria</taxon>
        <taxon>Pseudomonadati</taxon>
        <taxon>Pseudomonadota</taxon>
        <taxon>Gammaproteobacteria</taxon>
        <taxon>Pseudomonadales</taxon>
        <taxon>Pseudomonadaceae</taxon>
        <taxon>Pseudomonas</taxon>
    </lineage>
</organism>
<dbReference type="SUPFAM" id="SSF53335">
    <property type="entry name" value="S-adenosyl-L-methionine-dependent methyltransferases"/>
    <property type="match status" value="1"/>
</dbReference>
<reference evidence="3 4" key="1">
    <citation type="journal article" date="2021" name="Int. J. Syst. Evol. Microbiol.">
        <title>Pseudomonas lactucae sp. nov., a pathogen causing bacterial rot of lettuce in Japan.</title>
        <authorList>
            <person name="Sawada H."/>
            <person name="Fujikawa T."/>
            <person name="Satou M."/>
        </authorList>
    </citation>
    <scope>NUCLEOTIDE SEQUENCE [LARGE SCALE GENOMIC DNA]</scope>
    <source>
        <strain evidence="3 4">MAFF 301381</strain>
    </source>
</reference>
<dbReference type="GO" id="GO:0008757">
    <property type="term" value="F:S-adenosylmethionine-dependent methyltransferase activity"/>
    <property type="evidence" value="ECO:0007669"/>
    <property type="project" value="InterPro"/>
</dbReference>
<feature type="coiled-coil region" evidence="1">
    <location>
        <begin position="902"/>
        <end position="940"/>
    </location>
</feature>
<comment type="caution">
    <text evidence="3">The sequence shown here is derived from an EMBL/GenBank/DDBJ whole genome shotgun (WGS) entry which is preliminary data.</text>
</comment>
<dbReference type="Proteomes" id="UP001154860">
    <property type="component" value="Unassembled WGS sequence"/>
</dbReference>
<evidence type="ECO:0000256" key="1">
    <source>
        <dbReference type="SAM" id="Coils"/>
    </source>
</evidence>
<protein>
    <submittedName>
        <fullName evidence="3">Methyltransferase domain-containing protein</fullName>
    </submittedName>
</protein>